<dbReference type="SUPFAM" id="SSF50978">
    <property type="entry name" value="WD40 repeat-like"/>
    <property type="match status" value="1"/>
</dbReference>
<dbReference type="InterPro" id="IPR015943">
    <property type="entry name" value="WD40/YVTN_repeat-like_dom_sf"/>
</dbReference>
<evidence type="ECO:0000256" key="3">
    <source>
        <dbReference type="PROSITE-ProRule" id="PRU00221"/>
    </source>
</evidence>
<keyword evidence="2" id="KW-0677">Repeat</keyword>
<dbReference type="PANTHER" id="PTHR14107:SF5">
    <property type="entry name" value="WD REPEAT-CONTAINING PROTEIN 20"/>
    <property type="match status" value="1"/>
</dbReference>
<evidence type="ECO:0000313" key="4">
    <source>
        <dbReference type="Ensembl" id="ENSSANP00000088842.1"/>
    </source>
</evidence>
<dbReference type="PANTHER" id="PTHR14107">
    <property type="entry name" value="WD REPEAT PROTEIN"/>
    <property type="match status" value="1"/>
</dbReference>
<dbReference type="Pfam" id="PF00400">
    <property type="entry name" value="WD40"/>
    <property type="match status" value="2"/>
</dbReference>
<feature type="repeat" description="WD" evidence="3">
    <location>
        <begin position="30"/>
        <end position="61"/>
    </location>
</feature>
<accession>A0A671RYU2</accession>
<dbReference type="PROSITE" id="PS50082">
    <property type="entry name" value="WD_REPEATS_2"/>
    <property type="match status" value="1"/>
</dbReference>
<dbReference type="AlphaFoldDB" id="A0A671RYU2"/>
<keyword evidence="5" id="KW-1185">Reference proteome</keyword>
<dbReference type="Ensembl" id="ENSSANT00000094386.1">
    <property type="protein sequence ID" value="ENSSANP00000088842.1"/>
    <property type="gene ID" value="ENSSANG00000043964.1"/>
</dbReference>
<sequence>SPDGKFLACASQDGFLRIFNFDAVELHGTMKSYFGGLLCVCWSPDGKYIVSGGEDDLVTVWLCFLPHSVILKPRLITESYFKHSTDAIKLIWRRSMSINIYLCWTTGL</sequence>
<protein>
    <submittedName>
        <fullName evidence="4">Uncharacterized protein</fullName>
    </submittedName>
</protein>
<evidence type="ECO:0000313" key="5">
    <source>
        <dbReference type="Proteomes" id="UP000472260"/>
    </source>
</evidence>
<evidence type="ECO:0000256" key="1">
    <source>
        <dbReference type="ARBA" id="ARBA00022574"/>
    </source>
</evidence>
<dbReference type="Gene3D" id="2.130.10.10">
    <property type="entry name" value="YVTN repeat-like/Quinoprotein amine dehydrogenase"/>
    <property type="match status" value="1"/>
</dbReference>
<organism evidence="4 5">
    <name type="scientific">Sinocyclocheilus anshuiensis</name>
    <dbReference type="NCBI Taxonomy" id="1608454"/>
    <lineage>
        <taxon>Eukaryota</taxon>
        <taxon>Metazoa</taxon>
        <taxon>Chordata</taxon>
        <taxon>Craniata</taxon>
        <taxon>Vertebrata</taxon>
        <taxon>Euteleostomi</taxon>
        <taxon>Actinopterygii</taxon>
        <taxon>Neopterygii</taxon>
        <taxon>Teleostei</taxon>
        <taxon>Ostariophysi</taxon>
        <taxon>Cypriniformes</taxon>
        <taxon>Cyprinidae</taxon>
        <taxon>Cyprininae</taxon>
        <taxon>Sinocyclocheilus</taxon>
    </lineage>
</organism>
<dbReference type="SMART" id="SM00320">
    <property type="entry name" value="WD40"/>
    <property type="match status" value="1"/>
</dbReference>
<evidence type="ECO:0000256" key="2">
    <source>
        <dbReference type="ARBA" id="ARBA00022737"/>
    </source>
</evidence>
<name>A0A671RYU2_9TELE</name>
<dbReference type="InterPro" id="IPR051362">
    <property type="entry name" value="WD_repeat_creC_regulators"/>
</dbReference>
<dbReference type="PROSITE" id="PS50294">
    <property type="entry name" value="WD_REPEATS_REGION"/>
    <property type="match status" value="1"/>
</dbReference>
<dbReference type="InterPro" id="IPR001680">
    <property type="entry name" value="WD40_rpt"/>
</dbReference>
<reference evidence="4" key="2">
    <citation type="submission" date="2025-09" db="UniProtKB">
        <authorList>
            <consortium name="Ensembl"/>
        </authorList>
    </citation>
    <scope>IDENTIFICATION</scope>
</reference>
<dbReference type="InterPro" id="IPR036322">
    <property type="entry name" value="WD40_repeat_dom_sf"/>
</dbReference>
<keyword evidence="1 3" id="KW-0853">WD repeat</keyword>
<reference evidence="4" key="1">
    <citation type="submission" date="2025-08" db="UniProtKB">
        <authorList>
            <consortium name="Ensembl"/>
        </authorList>
    </citation>
    <scope>IDENTIFICATION</scope>
</reference>
<proteinExistence type="predicted"/>
<dbReference type="Proteomes" id="UP000472260">
    <property type="component" value="Unassembled WGS sequence"/>
</dbReference>